<name>A0A1C4H6P5_9BIFI</name>
<evidence type="ECO:0000259" key="3">
    <source>
        <dbReference type="PROSITE" id="PS51746"/>
    </source>
</evidence>
<keyword evidence="2" id="KW-0812">Transmembrane</keyword>
<feature type="compositionally biased region" description="Polar residues" evidence="1">
    <location>
        <begin position="320"/>
        <end position="329"/>
    </location>
</feature>
<feature type="domain" description="PPM-type phosphatase" evidence="3">
    <location>
        <begin position="27"/>
        <end position="262"/>
    </location>
</feature>
<proteinExistence type="predicted"/>
<feature type="region of interest" description="Disordered" evidence="1">
    <location>
        <begin position="305"/>
        <end position="361"/>
    </location>
</feature>
<dbReference type="SMART" id="SM00331">
    <property type="entry name" value="PP2C_SIG"/>
    <property type="match status" value="1"/>
</dbReference>
<dbReference type="SUPFAM" id="SSF81606">
    <property type="entry name" value="PP2C-like"/>
    <property type="match status" value="1"/>
</dbReference>
<evidence type="ECO:0000256" key="1">
    <source>
        <dbReference type="SAM" id="MobiDB-lite"/>
    </source>
</evidence>
<dbReference type="PANTHER" id="PTHR47992">
    <property type="entry name" value="PROTEIN PHOSPHATASE"/>
    <property type="match status" value="1"/>
</dbReference>
<feature type="region of interest" description="Disordered" evidence="1">
    <location>
        <begin position="528"/>
        <end position="586"/>
    </location>
</feature>
<dbReference type="InterPro" id="IPR036457">
    <property type="entry name" value="PPM-type-like_dom_sf"/>
</dbReference>
<keyword evidence="2" id="KW-0472">Membrane</keyword>
<dbReference type="STRING" id="1505727.GA0061077_1187"/>
<accession>A0A1C4H6P5</accession>
<feature type="compositionally biased region" description="Low complexity" evidence="1">
    <location>
        <begin position="544"/>
        <end position="555"/>
    </location>
</feature>
<dbReference type="NCBIfam" id="NF033484">
    <property type="entry name" value="Stp1_PP2C_phos"/>
    <property type="match status" value="1"/>
</dbReference>
<dbReference type="SMART" id="SM00332">
    <property type="entry name" value="PP2Cc"/>
    <property type="match status" value="1"/>
</dbReference>
<organism evidence="4 5">
    <name type="scientific">Bifidobacterium commune</name>
    <dbReference type="NCBI Taxonomy" id="1505727"/>
    <lineage>
        <taxon>Bacteria</taxon>
        <taxon>Bacillati</taxon>
        <taxon>Actinomycetota</taxon>
        <taxon>Actinomycetes</taxon>
        <taxon>Bifidobacteriales</taxon>
        <taxon>Bifidobacteriaceae</taxon>
        <taxon>Bifidobacterium</taxon>
    </lineage>
</organism>
<dbReference type="InterPro" id="IPR015655">
    <property type="entry name" value="PP2C"/>
</dbReference>
<feature type="compositionally biased region" description="Basic and acidic residues" evidence="1">
    <location>
        <begin position="349"/>
        <end position="358"/>
    </location>
</feature>
<sequence length="586" mass="63131">MSDTSSSTPIASESGMTTQLQQRLFLYSATVSDVGTVRSNNQDSSFAGEHLVAICDGMGGHAGGDTASTIAIRSLAHIEQHDSANNVASIASMMETSVMAAHDAIVGKAKRERALAGMGTTVTAVALIEGYWVITHIGDSRAYLLRDGKIRRMTQDHSYVQHLIDTGRITEAEARNHPQRNVVMRVLGDFDIDPHPDIAIFRAQPSDRWLLCSDGLSGVLENDTLEQVLTDFPTEEECAQQLVSMALKAGSTDNVTAVIADATLALDADSFDLPHQTPLVGGAASSSLEAIADIIKEPVASSPALRLGKQSPAQRAAALTHSTSDTSGNDEPSDSDLPSLPPEPGAHQISEKSEEKSDVTGTIVYVAQPSAVRDENDEKANMDTSEIPVVTKKNGRVSADPNDPEVARVIRRKQLQERQVNRRKRNRGRIAVIISLLVALAAILGVGFGAYRWSQTKYYIGTSGQTVAIYQGVNTNLFGASLSHKVESTDIKLSKLPQSWNDELSEGITVNSLEEAHSHVQMIKKEAKTLDKSTSEDTPWPWKNQQNGQQGNSGENDAEPAENDPDTAGTLVEPFEKMMDEQAGNE</sequence>
<dbReference type="Pfam" id="PF00481">
    <property type="entry name" value="PP2C"/>
    <property type="match status" value="1"/>
</dbReference>
<feature type="transmembrane region" description="Helical" evidence="2">
    <location>
        <begin position="430"/>
        <end position="453"/>
    </location>
</feature>
<dbReference type="InterPro" id="IPR001932">
    <property type="entry name" value="PPM-type_phosphatase-like_dom"/>
</dbReference>
<dbReference type="EMBL" id="FMBL01000003">
    <property type="protein sequence ID" value="SCC80413.1"/>
    <property type="molecule type" value="Genomic_DNA"/>
</dbReference>
<protein>
    <submittedName>
        <fullName evidence="4">Protein phosphatase</fullName>
    </submittedName>
</protein>
<dbReference type="Gene3D" id="3.60.40.10">
    <property type="entry name" value="PPM-type phosphatase domain"/>
    <property type="match status" value="1"/>
</dbReference>
<feature type="compositionally biased region" description="Acidic residues" evidence="1">
    <location>
        <begin position="556"/>
        <end position="565"/>
    </location>
</feature>
<dbReference type="GO" id="GO:0004722">
    <property type="term" value="F:protein serine/threonine phosphatase activity"/>
    <property type="evidence" value="ECO:0007669"/>
    <property type="project" value="InterPro"/>
</dbReference>
<dbReference type="CDD" id="cd00143">
    <property type="entry name" value="PP2Cc"/>
    <property type="match status" value="1"/>
</dbReference>
<dbReference type="AlphaFoldDB" id="A0A1C4H6P5"/>
<reference evidence="5" key="1">
    <citation type="submission" date="2016-08" db="EMBL/GenBank/DDBJ databases">
        <authorList>
            <person name="Varghese N."/>
            <person name="Submissions Spin"/>
        </authorList>
    </citation>
    <scope>NUCLEOTIDE SEQUENCE [LARGE SCALE GENOMIC DNA]</scope>
    <source>
        <strain evidence="5">R-52791</strain>
    </source>
</reference>
<evidence type="ECO:0000256" key="2">
    <source>
        <dbReference type="SAM" id="Phobius"/>
    </source>
</evidence>
<keyword evidence="5" id="KW-1185">Reference proteome</keyword>
<evidence type="ECO:0000313" key="4">
    <source>
        <dbReference type="EMBL" id="SCC80413.1"/>
    </source>
</evidence>
<keyword evidence="2" id="KW-1133">Transmembrane helix</keyword>
<dbReference type="PROSITE" id="PS51746">
    <property type="entry name" value="PPM_2"/>
    <property type="match status" value="1"/>
</dbReference>
<evidence type="ECO:0000313" key="5">
    <source>
        <dbReference type="Proteomes" id="UP000242610"/>
    </source>
</evidence>
<gene>
    <name evidence="4" type="ORF">GA0061077_1187</name>
</gene>
<dbReference type="Proteomes" id="UP000242610">
    <property type="component" value="Unassembled WGS sequence"/>
</dbReference>